<dbReference type="GeneID" id="14908342"/>
<dbReference type="Proteomes" id="UP000008983">
    <property type="component" value="Unassembled WGS sequence"/>
</dbReference>
<dbReference type="Gene3D" id="3.30.200.20">
    <property type="entry name" value="Phosphorylase Kinase, domain 1"/>
    <property type="match status" value="1"/>
</dbReference>
<dbReference type="InterPro" id="IPR017441">
    <property type="entry name" value="Protein_kinase_ATP_BS"/>
</dbReference>
<keyword evidence="4 9" id="KW-0418">Kinase</keyword>
<dbReference type="SMART" id="SM00220">
    <property type="entry name" value="S_TKc"/>
    <property type="match status" value="1"/>
</dbReference>
<dbReference type="FunFam" id="1.10.510.10:FF:000210">
    <property type="entry name" value="Non-specific serine/threonine protein kinase"/>
    <property type="match status" value="1"/>
</dbReference>
<keyword evidence="1" id="KW-0723">Serine/threonine-protein kinase</keyword>
<dbReference type="PANTHER" id="PTHR24351">
    <property type="entry name" value="RIBOSOMAL PROTEIN S6 KINASE"/>
    <property type="match status" value="1"/>
</dbReference>
<dbReference type="STRING" id="857967.G0QRG6"/>
<dbReference type="OMA" id="EEWVQFY"/>
<keyword evidence="5 6" id="KW-0067">ATP-binding</keyword>
<gene>
    <name evidence="9" type="ORF">IMG5_092680</name>
</gene>
<reference evidence="9 10" key="1">
    <citation type="submission" date="2011-07" db="EMBL/GenBank/DDBJ databases">
        <authorList>
            <person name="Coyne R."/>
            <person name="Brami D."/>
            <person name="Johnson J."/>
            <person name="Hostetler J."/>
            <person name="Hannick L."/>
            <person name="Clark T."/>
            <person name="Cassidy-Hanley D."/>
            <person name="Inman J."/>
        </authorList>
    </citation>
    <scope>NUCLEOTIDE SEQUENCE [LARGE SCALE GENOMIC DNA]</scope>
    <source>
        <strain evidence="9 10">G5</strain>
    </source>
</reference>
<dbReference type="Gene3D" id="1.10.510.10">
    <property type="entry name" value="Transferase(Phosphotransferase) domain 1"/>
    <property type="match status" value="1"/>
</dbReference>
<keyword evidence="2 9" id="KW-0808">Transferase</keyword>
<evidence type="ECO:0000313" key="10">
    <source>
        <dbReference type="Proteomes" id="UP000008983"/>
    </source>
</evidence>
<keyword evidence="3 6" id="KW-0547">Nucleotide-binding</keyword>
<protein>
    <submittedName>
        <fullName evidence="9">Protein kinase domain protein</fullName>
        <ecNumber evidence="9">2.7.11.11</ecNumber>
    </submittedName>
</protein>
<dbReference type="eggNOG" id="KOG0616">
    <property type="taxonomic scope" value="Eukaryota"/>
</dbReference>
<dbReference type="InterPro" id="IPR000719">
    <property type="entry name" value="Prot_kinase_dom"/>
</dbReference>
<dbReference type="EC" id="2.7.11.11" evidence="9"/>
<evidence type="ECO:0000256" key="4">
    <source>
        <dbReference type="ARBA" id="ARBA00022777"/>
    </source>
</evidence>
<dbReference type="InterPro" id="IPR000961">
    <property type="entry name" value="AGC-kinase_C"/>
</dbReference>
<feature type="domain" description="Protein kinase" evidence="7">
    <location>
        <begin position="30"/>
        <end position="288"/>
    </location>
</feature>
<dbReference type="InterPro" id="IPR011009">
    <property type="entry name" value="Kinase-like_dom_sf"/>
</dbReference>
<evidence type="ECO:0000259" key="7">
    <source>
        <dbReference type="PROSITE" id="PS50011"/>
    </source>
</evidence>
<dbReference type="GO" id="GO:0004691">
    <property type="term" value="F:cAMP-dependent protein kinase activity"/>
    <property type="evidence" value="ECO:0007669"/>
    <property type="project" value="UniProtKB-EC"/>
</dbReference>
<name>G0QRG6_ICHMU</name>
<organism evidence="9 10">
    <name type="scientific">Ichthyophthirius multifiliis</name>
    <name type="common">White spot disease agent</name>
    <name type="synonym">Ich</name>
    <dbReference type="NCBI Taxonomy" id="5932"/>
    <lineage>
        <taxon>Eukaryota</taxon>
        <taxon>Sar</taxon>
        <taxon>Alveolata</taxon>
        <taxon>Ciliophora</taxon>
        <taxon>Intramacronucleata</taxon>
        <taxon>Oligohymenophorea</taxon>
        <taxon>Hymenostomatida</taxon>
        <taxon>Ophryoglenina</taxon>
        <taxon>Ichthyophthirius</taxon>
    </lineage>
</organism>
<proteinExistence type="predicted"/>
<dbReference type="InParanoid" id="G0QRG6"/>
<dbReference type="PROSITE" id="PS00107">
    <property type="entry name" value="PROTEIN_KINASE_ATP"/>
    <property type="match status" value="1"/>
</dbReference>
<dbReference type="InterPro" id="IPR045270">
    <property type="entry name" value="STKc_AGC"/>
</dbReference>
<evidence type="ECO:0000256" key="6">
    <source>
        <dbReference type="PROSITE-ProRule" id="PRU10141"/>
    </source>
</evidence>
<dbReference type="SUPFAM" id="SSF56112">
    <property type="entry name" value="Protein kinase-like (PK-like)"/>
    <property type="match status" value="1"/>
</dbReference>
<dbReference type="OrthoDB" id="63267at2759"/>
<feature type="domain" description="AGC-kinase C-terminal" evidence="8">
    <location>
        <begin position="289"/>
        <end position="350"/>
    </location>
</feature>
<keyword evidence="10" id="KW-1185">Reference proteome</keyword>
<dbReference type="PROSITE" id="PS51285">
    <property type="entry name" value="AGC_KINASE_CTER"/>
    <property type="match status" value="1"/>
</dbReference>
<dbReference type="RefSeq" id="XP_004035687.1">
    <property type="nucleotide sequence ID" value="XM_004035639.1"/>
</dbReference>
<dbReference type="AlphaFoldDB" id="G0QRG6"/>
<dbReference type="CDD" id="cd05123">
    <property type="entry name" value="STKc_AGC"/>
    <property type="match status" value="1"/>
</dbReference>
<accession>G0QRG6</accession>
<dbReference type="EMBL" id="GL983755">
    <property type="protein sequence ID" value="EGR32201.1"/>
    <property type="molecule type" value="Genomic_DNA"/>
</dbReference>
<dbReference type="GO" id="GO:0005524">
    <property type="term" value="F:ATP binding"/>
    <property type="evidence" value="ECO:0007669"/>
    <property type="project" value="UniProtKB-UniRule"/>
</dbReference>
<evidence type="ECO:0000256" key="3">
    <source>
        <dbReference type="ARBA" id="ARBA00022741"/>
    </source>
</evidence>
<evidence type="ECO:0000256" key="5">
    <source>
        <dbReference type="ARBA" id="ARBA00022840"/>
    </source>
</evidence>
<evidence type="ECO:0000256" key="2">
    <source>
        <dbReference type="ARBA" id="ARBA00022679"/>
    </source>
</evidence>
<evidence type="ECO:0000259" key="8">
    <source>
        <dbReference type="PROSITE" id="PS51285"/>
    </source>
</evidence>
<dbReference type="PROSITE" id="PS50011">
    <property type="entry name" value="PROTEIN_KINASE_DOM"/>
    <property type="match status" value="1"/>
</dbReference>
<sequence length="350" mass="40847">MGVLFIKYRPIIYNKALPETYENHHPYDQYLKLANLGEGAYGQVLLVKKKSNHKLYAMKVVKKEAVSGNAKMIEAALLEKKILMKSNCPFIVKLVQSFQTQKKLYIIMQYMPNGDLYSVLQKVKKFDEHTSRFIIAEVVLGIQYLHEKQQSMYRDLKPENILISQNGHIKLADFGLAKEFANEKEKENALLVTPYYLAPEVVQKQPYDKNIDLWTLGVLTYELLCGLPPFGLQGSKTLYEEIVRNQPIYTYPFFSEQSLDFIKKLLQNDPQQRLGSKGFDSLKKHPFFEKINWEKLAKRQIEAPLCKYLSKKKMERQYRLKSIYETPKGDCQKSIIFEGFTYNLDPLLKE</sequence>
<feature type="binding site" evidence="6">
    <location>
        <position position="63"/>
    </location>
    <ligand>
        <name>ATP</name>
        <dbReference type="ChEBI" id="CHEBI:30616"/>
    </ligand>
</feature>
<dbReference type="Pfam" id="PF00069">
    <property type="entry name" value="Pkinase"/>
    <property type="match status" value="1"/>
</dbReference>
<evidence type="ECO:0000256" key="1">
    <source>
        <dbReference type="ARBA" id="ARBA00022527"/>
    </source>
</evidence>
<evidence type="ECO:0000313" key="9">
    <source>
        <dbReference type="EMBL" id="EGR32201.1"/>
    </source>
</evidence>